<protein>
    <recommendedName>
        <fullName evidence="4">Bridge-like lipid transfer protein family member 1 N-terminal domain-containing protein</fullName>
    </recommendedName>
</protein>
<comment type="caution">
    <text evidence="5">The sequence shown here is derived from an EMBL/GenBank/DDBJ whole genome shotgun (WGS) entry which is preliminary data.</text>
</comment>
<proteinExistence type="predicted"/>
<dbReference type="Proteomes" id="UP000663845">
    <property type="component" value="Unassembled WGS sequence"/>
</dbReference>
<dbReference type="EMBL" id="CAJNOG010000095">
    <property type="protein sequence ID" value="CAF0933445.1"/>
    <property type="molecule type" value="Genomic_DNA"/>
</dbReference>
<feature type="repeat" description="TPR" evidence="3">
    <location>
        <begin position="664"/>
        <end position="697"/>
    </location>
</feature>
<evidence type="ECO:0000259" key="4">
    <source>
        <dbReference type="Pfam" id="PF20413"/>
    </source>
</evidence>
<gene>
    <name evidence="5" type="ORF">JYZ213_LOCUS12307</name>
</gene>
<keyword evidence="1" id="KW-0677">Repeat</keyword>
<dbReference type="Pfam" id="PF20413">
    <property type="entry name" value="BLTP1_N"/>
    <property type="match status" value="1"/>
</dbReference>
<dbReference type="Pfam" id="PF13424">
    <property type="entry name" value="TPR_12"/>
    <property type="match status" value="3"/>
</dbReference>
<feature type="repeat" description="TPR" evidence="3">
    <location>
        <begin position="706"/>
        <end position="739"/>
    </location>
</feature>
<dbReference type="Gene3D" id="1.25.40.10">
    <property type="entry name" value="Tetratricopeptide repeat domain"/>
    <property type="match status" value="3"/>
</dbReference>
<dbReference type="AlphaFoldDB" id="A0A814BZH2"/>
<dbReference type="Pfam" id="PF13176">
    <property type="entry name" value="TPR_7"/>
    <property type="match status" value="1"/>
</dbReference>
<dbReference type="PANTHER" id="PTHR45641">
    <property type="entry name" value="TETRATRICOPEPTIDE REPEAT PROTEIN (AFU_ORTHOLOGUE AFUA_6G03870)"/>
    <property type="match status" value="1"/>
</dbReference>
<evidence type="ECO:0000313" key="5">
    <source>
        <dbReference type="EMBL" id="CAF0933445.1"/>
    </source>
</evidence>
<feature type="repeat" description="TPR" evidence="3">
    <location>
        <begin position="790"/>
        <end position="823"/>
    </location>
</feature>
<dbReference type="PROSITE" id="PS50005">
    <property type="entry name" value="TPR"/>
    <property type="match status" value="6"/>
</dbReference>
<dbReference type="PROSITE" id="PS50293">
    <property type="entry name" value="TPR_REGION"/>
    <property type="match status" value="3"/>
</dbReference>
<organism evidence="5 6">
    <name type="scientific">Adineta steineri</name>
    <dbReference type="NCBI Taxonomy" id="433720"/>
    <lineage>
        <taxon>Eukaryota</taxon>
        <taxon>Metazoa</taxon>
        <taxon>Spiralia</taxon>
        <taxon>Gnathifera</taxon>
        <taxon>Rotifera</taxon>
        <taxon>Eurotatoria</taxon>
        <taxon>Bdelloidea</taxon>
        <taxon>Adinetida</taxon>
        <taxon>Adinetidae</taxon>
        <taxon>Adineta</taxon>
    </lineage>
</organism>
<accession>A0A814BZH2</accession>
<evidence type="ECO:0000313" key="6">
    <source>
        <dbReference type="Proteomes" id="UP000663845"/>
    </source>
</evidence>
<feature type="repeat" description="TPR" evidence="3">
    <location>
        <begin position="580"/>
        <end position="613"/>
    </location>
</feature>
<evidence type="ECO:0000256" key="3">
    <source>
        <dbReference type="PROSITE-ProRule" id="PRU00339"/>
    </source>
</evidence>
<dbReference type="SUPFAM" id="SSF56399">
    <property type="entry name" value="ADP-ribosylation"/>
    <property type="match status" value="1"/>
</dbReference>
<sequence length="1124" mass="130125">MHRIENVLVVWLDGSIDPVCGDCQETITQLRHIVNNIHTYTDSDQCVDFIQTVTDNKICVIISGALGQHVVPCVHGMSQVDSIFIFCSNQKWHEQWAKSWRKIKGVYTQLPVMCEAIKYAVKQCEQSTISLSFIPKDIGDVSTITIDRLDPSFLYTQILKEILLSINFEEKHVKKFANYCRDIFDSDQCVDFIQTVTDNEICVIISGALGQHVVPCVHGMSQVDSIFIFCSNQKWHEQWAKSWRKIKGVYTQLPVMCEAIKYAVKQCEQSTISLSFIPKDIGDVSTITIDRLDPSFLYTQILKEILLSINFEEKHVKKFANYCRDIFGDNPHELDNITKLEQKYFDNTPIWWYTYDCFLYPMLNRILRLMDVDIIFHTSFFIVDLHRDIQRLHLKQYFGHDYNKTFMVYRGQGMSKKDFEQISNTKDGLMSFNNFLFTNKNPQVCLRFADEAAKNPDLVPVLFVMTIDPTQSTVPFASISETSFHRTKDEVLFSIRSVFRINDIKPMNENNLIHEIHLTLIGDNDKDLRALNNRIREETFPEEEGWYRLGVVLIKMGQYDKAEGFYEFLLGQTTHENDKAFIYHELGRIKYNLKDYQKALINYEKSLEIKQKNLPPNHADFANLYNNIGLVYKHEGNFSEALSSHKKAVEIQKLALSSQHLDLSTSYSNIGNVYDSMGNYLKALSYHEKALKIRQKALPPNHPTLAYSYNNMGLTYDNMGYYSQALSSHEKALAIRQESLPPNHPDLASSYNNIGNAYDNLGDHAKALKAYEKSLELIQESLPPNHPDLGRSYYNIGLVYQNMGNFLKAYAFYDRAVEIGQESLPPEHPHLQFPLPIPTSKPGDSGIVQVFECLDGELEYEQDVPGKVIEQPEASEPPPEVAWEFRIKCHKEVKIAYSPWADRQREALWQYFFPTLFEDYPVTPEPTVGQTRIFKTVRFKLWLDCPTILDLNFMHKKKLHQLQAELREHGSYFEATFPFSTNPDGFDTYLSMNIIRPVVRTNLSFTQFIQADKIDMTLHIHYPRLWNSIQIWTVDLTANKAQVYFVFEHKNFFQALINDWASSVPPDIYSFAPYIYDITLQGDHIEVLVPCNQGNWIDCVKENARQQQGAPENNYISLHNTFVL</sequence>
<evidence type="ECO:0000256" key="1">
    <source>
        <dbReference type="ARBA" id="ARBA00022737"/>
    </source>
</evidence>
<dbReference type="InterPro" id="IPR019734">
    <property type="entry name" value="TPR_rpt"/>
</dbReference>
<dbReference type="SMART" id="SM00028">
    <property type="entry name" value="TPR"/>
    <property type="match status" value="7"/>
</dbReference>
<dbReference type="SUPFAM" id="SSF48452">
    <property type="entry name" value="TPR-like"/>
    <property type="match status" value="2"/>
</dbReference>
<feature type="repeat" description="TPR" evidence="3">
    <location>
        <begin position="622"/>
        <end position="655"/>
    </location>
</feature>
<reference evidence="5" key="1">
    <citation type="submission" date="2021-02" db="EMBL/GenBank/DDBJ databases">
        <authorList>
            <person name="Nowell W R."/>
        </authorList>
    </citation>
    <scope>NUCLEOTIDE SEQUENCE</scope>
</reference>
<dbReference type="InterPro" id="IPR047104">
    <property type="entry name" value="BLTP1_N"/>
</dbReference>
<name>A0A814BZH2_9BILA</name>
<dbReference type="PANTHER" id="PTHR45641:SF1">
    <property type="entry name" value="AAA+ ATPASE DOMAIN-CONTAINING PROTEIN"/>
    <property type="match status" value="1"/>
</dbReference>
<feature type="domain" description="Bridge-like lipid transfer protein family member 1 N-terminal" evidence="4">
    <location>
        <begin position="879"/>
        <end position="1102"/>
    </location>
</feature>
<keyword evidence="2 3" id="KW-0802">TPR repeat</keyword>
<dbReference type="Gene3D" id="3.90.176.10">
    <property type="entry name" value="Toxin ADP-ribosyltransferase, Chain A, domain 1"/>
    <property type="match status" value="1"/>
</dbReference>
<dbReference type="InterPro" id="IPR011990">
    <property type="entry name" value="TPR-like_helical_dom_sf"/>
</dbReference>
<evidence type="ECO:0000256" key="2">
    <source>
        <dbReference type="ARBA" id="ARBA00022803"/>
    </source>
</evidence>
<feature type="repeat" description="TPR" evidence="3">
    <location>
        <begin position="748"/>
        <end position="781"/>
    </location>
</feature>